<feature type="region of interest" description="Disordered" evidence="4">
    <location>
        <begin position="315"/>
        <end position="344"/>
    </location>
</feature>
<comment type="caution">
    <text evidence="6">The sequence shown here is derived from an EMBL/GenBank/DDBJ whole genome shotgun (WGS) entry which is preliminary data.</text>
</comment>
<dbReference type="InterPro" id="IPR001660">
    <property type="entry name" value="SAM"/>
</dbReference>
<dbReference type="GO" id="GO:0000932">
    <property type="term" value="C:P-body"/>
    <property type="evidence" value="ECO:0007669"/>
    <property type="project" value="TreeGrafter"/>
</dbReference>
<feature type="compositionally biased region" description="Low complexity" evidence="4">
    <location>
        <begin position="16"/>
        <end position="27"/>
    </location>
</feature>
<feature type="region of interest" description="Disordered" evidence="4">
    <location>
        <begin position="462"/>
        <end position="573"/>
    </location>
</feature>
<dbReference type="PANTHER" id="PTHR12515">
    <property type="entry name" value="STERILE ALPHA MOTIF DOMAIN CONTAINING PROTEIN 4-RELATED"/>
    <property type="match status" value="1"/>
</dbReference>
<dbReference type="Gene3D" id="1.10.150.50">
    <property type="entry name" value="Transcription Factor, Ets-1"/>
    <property type="match status" value="1"/>
</dbReference>
<feature type="region of interest" description="Disordered" evidence="4">
    <location>
        <begin position="1"/>
        <end position="75"/>
    </location>
</feature>
<dbReference type="GO" id="GO:0003729">
    <property type="term" value="F:mRNA binding"/>
    <property type="evidence" value="ECO:0007669"/>
    <property type="project" value="TreeGrafter"/>
</dbReference>
<feature type="domain" description="SAM" evidence="5">
    <location>
        <begin position="587"/>
        <end position="644"/>
    </location>
</feature>
<keyword evidence="2" id="KW-0963">Cytoplasm</keyword>
<evidence type="ECO:0000256" key="3">
    <source>
        <dbReference type="ARBA" id="ARBA00022884"/>
    </source>
</evidence>
<dbReference type="PROSITE" id="PS50105">
    <property type="entry name" value="SAM_DOMAIN"/>
    <property type="match status" value="1"/>
</dbReference>
<sequence>MTAQARPLSESFTLLSNSKPSPSNSSSTAGGSGFRPLSTSDMSAYDAAPSPSSSFKTHHQHRGPRPVSEILQPGNYTSPEAEAIDKWFEDLQHYEQTLEEMATASLDQNFKDELTHVDQWFKFLSEAERTAALFSLLQHSTQVQIRFLITVLQQMAKKDPMGALLSPANPEKGDAMQSQLAGAMAKAELEASAKLLSVLPYQTGQVNSRPSTTRRLYDRHSLALGETEEYTRLYGNRVTNDFLSPRTATFSGGNVLDARIKARVNTPSPFNSRPRFVCTPELSTSPLKFSSANDWSFINASRSANVGNIGDRTSIGSSIGERTSNGRPKSADVTNWSLGGMPPILPTKDGKDELRSIGTASPWGLSPTVATFNERGSAIERPNSASEADLANAIANWSIGGGNPGSRIVLDDVKSLRRAGRGVATPGKQTNVPITVPESDREGPHSNTTNIVLSMYDDGTTGPVYDLNGRSRNSPILSPLPLPSPKPLSRPSSRPTSPLPHTPTSGLFPGHPAWSDKSKLLTPPGQHYGQYLNPYDGADAESEYLSDHSDASNLSHGSGLGHRRPSSSRAAKDKKAAEVVDLQLLTDIPAWLRSLRLHKYNDVFVQLRWQDIVKMSDEDLTAKGVAALGARRKMLKVFENVRAHCAQNVSVFVLRGMVIEICAAMVGNRGDKLCGMGG</sequence>
<dbReference type="AlphaFoldDB" id="A0A433DEL9"/>
<reference evidence="6 7" key="1">
    <citation type="journal article" date="2018" name="New Phytol.">
        <title>Phylogenomics of Endogonaceae and evolution of mycorrhizas within Mucoromycota.</title>
        <authorList>
            <person name="Chang Y."/>
            <person name="Desiro A."/>
            <person name="Na H."/>
            <person name="Sandor L."/>
            <person name="Lipzen A."/>
            <person name="Clum A."/>
            <person name="Barry K."/>
            <person name="Grigoriev I.V."/>
            <person name="Martin F.M."/>
            <person name="Stajich J.E."/>
            <person name="Smith M.E."/>
            <person name="Bonito G."/>
            <person name="Spatafora J.W."/>
        </authorList>
    </citation>
    <scope>NUCLEOTIDE SEQUENCE [LARGE SCALE GENOMIC DNA]</scope>
    <source>
        <strain evidence="6 7">GMNB39</strain>
    </source>
</reference>
<organism evidence="6 7">
    <name type="scientific">Jimgerdemannia flammicorona</name>
    <dbReference type="NCBI Taxonomy" id="994334"/>
    <lineage>
        <taxon>Eukaryota</taxon>
        <taxon>Fungi</taxon>
        <taxon>Fungi incertae sedis</taxon>
        <taxon>Mucoromycota</taxon>
        <taxon>Mucoromycotina</taxon>
        <taxon>Endogonomycetes</taxon>
        <taxon>Endogonales</taxon>
        <taxon>Endogonaceae</taxon>
        <taxon>Jimgerdemannia</taxon>
    </lineage>
</organism>
<evidence type="ECO:0000313" key="6">
    <source>
        <dbReference type="EMBL" id="RUP49267.1"/>
    </source>
</evidence>
<dbReference type="GO" id="GO:0000289">
    <property type="term" value="P:nuclear-transcribed mRNA poly(A) tail shortening"/>
    <property type="evidence" value="ECO:0007669"/>
    <property type="project" value="TreeGrafter"/>
</dbReference>
<dbReference type="InterPro" id="IPR013761">
    <property type="entry name" value="SAM/pointed_sf"/>
</dbReference>
<accession>A0A433DEL9</accession>
<dbReference type="Pfam" id="PF25479">
    <property type="entry name" value="Vts1"/>
    <property type="match status" value="1"/>
</dbReference>
<feature type="compositionally biased region" description="Polar residues" evidence="4">
    <location>
        <begin position="315"/>
        <end position="337"/>
    </location>
</feature>
<dbReference type="EMBL" id="RBNI01002453">
    <property type="protein sequence ID" value="RUP49267.1"/>
    <property type="molecule type" value="Genomic_DNA"/>
</dbReference>
<dbReference type="SMART" id="SM00454">
    <property type="entry name" value="SAM"/>
    <property type="match status" value="1"/>
</dbReference>
<proteinExistence type="predicted"/>
<evidence type="ECO:0000256" key="2">
    <source>
        <dbReference type="ARBA" id="ARBA00022490"/>
    </source>
</evidence>
<dbReference type="Pfam" id="PF07647">
    <property type="entry name" value="SAM_2"/>
    <property type="match status" value="1"/>
</dbReference>
<feature type="region of interest" description="Disordered" evidence="4">
    <location>
        <begin position="420"/>
        <end position="450"/>
    </location>
</feature>
<dbReference type="InterPro" id="IPR057327">
    <property type="entry name" value="Vts1_dom"/>
</dbReference>
<keyword evidence="3" id="KW-0694">RNA-binding</keyword>
<protein>
    <recommendedName>
        <fullName evidence="5">SAM domain-containing protein</fullName>
    </recommendedName>
</protein>
<dbReference type="Proteomes" id="UP000268093">
    <property type="component" value="Unassembled WGS sequence"/>
</dbReference>
<feature type="compositionally biased region" description="Pro residues" evidence="4">
    <location>
        <begin position="478"/>
        <end position="488"/>
    </location>
</feature>
<evidence type="ECO:0000313" key="7">
    <source>
        <dbReference type="Proteomes" id="UP000268093"/>
    </source>
</evidence>
<keyword evidence="7" id="KW-1185">Reference proteome</keyword>
<dbReference type="OrthoDB" id="2155283at2759"/>
<evidence type="ECO:0000256" key="1">
    <source>
        <dbReference type="ARBA" id="ARBA00004496"/>
    </source>
</evidence>
<dbReference type="InterPro" id="IPR050897">
    <property type="entry name" value="SMAUG/VTS1_RNA-bind"/>
</dbReference>
<dbReference type="SUPFAM" id="SSF47769">
    <property type="entry name" value="SAM/Pointed domain"/>
    <property type="match status" value="1"/>
</dbReference>
<dbReference type="PANTHER" id="PTHR12515:SF5">
    <property type="entry name" value="PROTEIN SMAUG"/>
    <property type="match status" value="1"/>
</dbReference>
<evidence type="ECO:0000259" key="5">
    <source>
        <dbReference type="PROSITE" id="PS50105"/>
    </source>
</evidence>
<evidence type="ECO:0000256" key="4">
    <source>
        <dbReference type="SAM" id="MobiDB-lite"/>
    </source>
</evidence>
<name>A0A433DEL9_9FUNG</name>
<comment type="subcellular location">
    <subcellularLocation>
        <location evidence="1">Cytoplasm</location>
    </subcellularLocation>
</comment>
<gene>
    <name evidence="6" type="ORF">BC936DRAFT_142915</name>
</gene>
<feature type="compositionally biased region" description="Low complexity" evidence="4">
    <location>
        <begin position="40"/>
        <end position="54"/>
    </location>
</feature>